<dbReference type="InterPro" id="IPR051310">
    <property type="entry name" value="MCP_chemotaxis"/>
</dbReference>
<sequence>MRLTDIPMRPKLMGLFLLVGLVPLAITGWFAASRVEQAMMQQAFNQLNAVQAIKKGQIEKFMAERFGDLNVLAASGDVGRAVASLEDAFEADGKKIGGPKWNEAVKIYTQWLDHFTKEYGYYDLFLIAKDGDVTYSFAKEPDLGQNLITGSLKSSNLGKAFDKAMKSNATSFGDYEPYAPSNGDPAAFMVTPIRQNNEVIGAVGLQLSLETVNAVMQQRDGMGKSGETYLVGADKRMRSDSFIDKQGHSVKASFAGTVEKNGVDTEGSREALAGKNGSKVIIDYNGNPVLSSYAPIKVVDTVWAVLAEIDLAEVHEPINGLIIAIVSLALGIAVLVGLMSLMIANGIATPLVKGVELARAVANGDLNASIDLHQKDEIGMLAQALSEMMAKLRQVIGEVSSAAQQVAASSQELSNSAQNLSQGATEQAASVEETSSAMEEMTSSILQNTDNSNTTRTIAQKAAQDAAQGGAAVIRSVDAMKEIATKIGIIEEIARQTNLLALNAAIEAARAGEHGKGFAVVAAEVRKLAERSQVAAGEISHLSTSSVAISEETGRIINQLVPDIQKTAELIQEIAASSQEQNQGASQINQAIQQLDQVIQRNAGSSEEMAATAEELNAQADLMRDSIGFFRLGPTRGTPIRASTKPTVATQSAARPAAHHIQPRALPAPSRHASSANPNRSTGQATDDEFEQF</sequence>
<evidence type="ECO:0000259" key="11">
    <source>
        <dbReference type="PROSITE" id="PS50111"/>
    </source>
</evidence>
<gene>
    <name evidence="13" type="ORF">SIID45300_01225</name>
</gene>
<feature type="compositionally biased region" description="Polar residues" evidence="9">
    <location>
        <begin position="644"/>
        <end position="653"/>
    </location>
</feature>
<evidence type="ECO:0000259" key="12">
    <source>
        <dbReference type="PROSITE" id="PS50885"/>
    </source>
</evidence>
<feature type="domain" description="HAMP" evidence="12">
    <location>
        <begin position="345"/>
        <end position="397"/>
    </location>
</feature>
<feature type="compositionally biased region" description="Polar residues" evidence="9">
    <location>
        <begin position="672"/>
        <end position="685"/>
    </location>
</feature>
<dbReference type="InterPro" id="IPR004090">
    <property type="entry name" value="Chemotax_Me-accpt_rcpt"/>
</dbReference>
<keyword evidence="2" id="KW-1003">Cell membrane</keyword>
<dbReference type="CDD" id="cd11386">
    <property type="entry name" value="MCP_signal"/>
    <property type="match status" value="1"/>
</dbReference>
<accession>A0ABQ0C7P8</accession>
<dbReference type="EMBL" id="BAAFGK010000004">
    <property type="protein sequence ID" value="GAB0056910.1"/>
    <property type="molecule type" value="Genomic_DNA"/>
</dbReference>
<dbReference type="SMART" id="SM00283">
    <property type="entry name" value="MA"/>
    <property type="match status" value="1"/>
</dbReference>
<dbReference type="Gene3D" id="3.30.450.20">
    <property type="entry name" value="PAS domain"/>
    <property type="match status" value="1"/>
</dbReference>
<feature type="transmembrane region" description="Helical" evidence="10">
    <location>
        <begin position="12"/>
        <end position="32"/>
    </location>
</feature>
<name>A0ABQ0C7P8_9PROT</name>
<proteinExistence type="inferred from homology"/>
<dbReference type="Pfam" id="PF00672">
    <property type="entry name" value="HAMP"/>
    <property type="match status" value="1"/>
</dbReference>
<evidence type="ECO:0000256" key="9">
    <source>
        <dbReference type="SAM" id="MobiDB-lite"/>
    </source>
</evidence>
<feature type="compositionally biased region" description="Polar residues" evidence="9">
    <location>
        <begin position="417"/>
        <end position="427"/>
    </location>
</feature>
<comment type="similarity">
    <text evidence="7">Belongs to the methyl-accepting chemotaxis (MCP) protein family.</text>
</comment>
<keyword evidence="4 10" id="KW-0812">Transmembrane</keyword>
<keyword evidence="3" id="KW-0145">Chemotaxis</keyword>
<feature type="domain" description="Methyl-accepting transducer" evidence="11">
    <location>
        <begin position="402"/>
        <end position="617"/>
    </location>
</feature>
<evidence type="ECO:0000256" key="10">
    <source>
        <dbReference type="SAM" id="Phobius"/>
    </source>
</evidence>
<evidence type="ECO:0000313" key="14">
    <source>
        <dbReference type="Proteomes" id="UP001628193"/>
    </source>
</evidence>
<dbReference type="SUPFAM" id="SSF58104">
    <property type="entry name" value="Methyl-accepting chemotaxis protein (MCP) signaling domain"/>
    <property type="match status" value="1"/>
</dbReference>
<protein>
    <recommendedName>
        <fullName evidence="15">Methyl-accepting chemotaxis protein</fullName>
    </recommendedName>
</protein>
<comment type="subcellular location">
    <subcellularLocation>
        <location evidence="1">Cell membrane</location>
        <topology evidence="1">Multi-pass membrane protein</topology>
    </subcellularLocation>
</comment>
<reference evidence="13 14" key="2">
    <citation type="submission" date="2024-09" db="EMBL/GenBank/DDBJ databases">
        <title>Draft genome sequence of Candidatus Magnetaquicoccaceae bacterium FCR-1.</title>
        <authorList>
            <person name="Shimoshige H."/>
            <person name="Shimamura S."/>
            <person name="Taoka A."/>
            <person name="Kobayashi H."/>
            <person name="Maekawa T."/>
        </authorList>
    </citation>
    <scope>NUCLEOTIDE SEQUENCE [LARGE SCALE GENOMIC DNA]</scope>
    <source>
        <strain evidence="13 14">FCR-1</strain>
    </source>
</reference>
<dbReference type="InterPro" id="IPR003660">
    <property type="entry name" value="HAMP_dom"/>
</dbReference>
<dbReference type="PROSITE" id="PS50885">
    <property type="entry name" value="HAMP"/>
    <property type="match status" value="1"/>
</dbReference>
<dbReference type="RefSeq" id="WP_420904626.1">
    <property type="nucleotide sequence ID" value="NZ_BAAFGK010000004.1"/>
</dbReference>
<dbReference type="SMART" id="SM00304">
    <property type="entry name" value="HAMP"/>
    <property type="match status" value="1"/>
</dbReference>
<dbReference type="Pfam" id="PF02743">
    <property type="entry name" value="dCache_1"/>
    <property type="match status" value="1"/>
</dbReference>
<keyword evidence="14" id="KW-1185">Reference proteome</keyword>
<reference evidence="13 14" key="1">
    <citation type="submission" date="2024-05" db="EMBL/GenBank/DDBJ databases">
        <authorList>
            <consortium name="Candidatus Magnetaquicoccaceae bacterium FCR-1 genome sequencing consortium"/>
            <person name="Shimoshige H."/>
            <person name="Shimamura S."/>
            <person name="Taoka A."/>
            <person name="Kobayashi H."/>
            <person name="Maekawa T."/>
        </authorList>
    </citation>
    <scope>NUCLEOTIDE SEQUENCE [LARGE SCALE GENOMIC DNA]</scope>
    <source>
        <strain evidence="13 14">FCR-1</strain>
    </source>
</reference>
<evidence type="ECO:0000256" key="6">
    <source>
        <dbReference type="ARBA" id="ARBA00023136"/>
    </source>
</evidence>
<feature type="region of interest" description="Disordered" evidence="9">
    <location>
        <begin position="634"/>
        <end position="693"/>
    </location>
</feature>
<evidence type="ECO:0000256" key="3">
    <source>
        <dbReference type="ARBA" id="ARBA00022500"/>
    </source>
</evidence>
<feature type="transmembrane region" description="Helical" evidence="10">
    <location>
        <begin position="321"/>
        <end position="344"/>
    </location>
</feature>
<organism evidence="13 14">
    <name type="scientific">Candidatus Magnetaquiglobus chichijimensis</name>
    <dbReference type="NCBI Taxonomy" id="3141448"/>
    <lineage>
        <taxon>Bacteria</taxon>
        <taxon>Pseudomonadati</taxon>
        <taxon>Pseudomonadota</taxon>
        <taxon>Magnetococcia</taxon>
        <taxon>Magnetococcales</taxon>
        <taxon>Candidatus Magnetaquicoccaceae</taxon>
        <taxon>Candidatus Magnetaquiglobus</taxon>
    </lineage>
</organism>
<dbReference type="InterPro" id="IPR033479">
    <property type="entry name" value="dCache_1"/>
</dbReference>
<evidence type="ECO:0000256" key="7">
    <source>
        <dbReference type="ARBA" id="ARBA00029447"/>
    </source>
</evidence>
<keyword evidence="8" id="KW-0807">Transducer</keyword>
<comment type="caution">
    <text evidence="13">The sequence shown here is derived from an EMBL/GenBank/DDBJ whole genome shotgun (WGS) entry which is preliminary data.</text>
</comment>
<evidence type="ECO:0008006" key="15">
    <source>
        <dbReference type="Google" id="ProtNLM"/>
    </source>
</evidence>
<dbReference type="PROSITE" id="PS50111">
    <property type="entry name" value="CHEMOTAXIS_TRANSDUC_2"/>
    <property type="match status" value="1"/>
</dbReference>
<feature type="compositionally biased region" description="Low complexity" evidence="9">
    <location>
        <begin position="428"/>
        <end position="441"/>
    </location>
</feature>
<feature type="region of interest" description="Disordered" evidence="9">
    <location>
        <begin position="417"/>
        <end position="441"/>
    </location>
</feature>
<evidence type="ECO:0000256" key="2">
    <source>
        <dbReference type="ARBA" id="ARBA00022475"/>
    </source>
</evidence>
<keyword evidence="6 10" id="KW-0472">Membrane</keyword>
<keyword evidence="5 10" id="KW-1133">Transmembrane helix</keyword>
<evidence type="ECO:0000256" key="5">
    <source>
        <dbReference type="ARBA" id="ARBA00022989"/>
    </source>
</evidence>
<dbReference type="InterPro" id="IPR004089">
    <property type="entry name" value="MCPsignal_dom"/>
</dbReference>
<dbReference type="Proteomes" id="UP001628193">
    <property type="component" value="Unassembled WGS sequence"/>
</dbReference>
<dbReference type="PANTHER" id="PTHR43531:SF11">
    <property type="entry name" value="METHYL-ACCEPTING CHEMOTAXIS PROTEIN 3"/>
    <property type="match status" value="1"/>
</dbReference>
<dbReference type="Pfam" id="PF00015">
    <property type="entry name" value="MCPsignal"/>
    <property type="match status" value="1"/>
</dbReference>
<evidence type="ECO:0000256" key="1">
    <source>
        <dbReference type="ARBA" id="ARBA00004651"/>
    </source>
</evidence>
<evidence type="ECO:0000256" key="4">
    <source>
        <dbReference type="ARBA" id="ARBA00022692"/>
    </source>
</evidence>
<evidence type="ECO:0000313" key="13">
    <source>
        <dbReference type="EMBL" id="GAB0056910.1"/>
    </source>
</evidence>
<dbReference type="PRINTS" id="PR00260">
    <property type="entry name" value="CHEMTRNSDUCR"/>
</dbReference>
<dbReference type="CDD" id="cd06225">
    <property type="entry name" value="HAMP"/>
    <property type="match status" value="1"/>
</dbReference>
<dbReference type="PANTHER" id="PTHR43531">
    <property type="entry name" value="PROTEIN ICFG"/>
    <property type="match status" value="1"/>
</dbReference>
<dbReference type="Gene3D" id="1.10.287.950">
    <property type="entry name" value="Methyl-accepting chemotaxis protein"/>
    <property type="match status" value="1"/>
</dbReference>
<evidence type="ECO:0000256" key="8">
    <source>
        <dbReference type="PROSITE-ProRule" id="PRU00284"/>
    </source>
</evidence>